<evidence type="ECO:0000313" key="4">
    <source>
        <dbReference type="EMBL" id="PWF55558.1"/>
    </source>
</evidence>
<dbReference type="GO" id="GO:0016787">
    <property type="term" value="F:hydrolase activity"/>
    <property type="evidence" value="ECO:0007669"/>
    <property type="project" value="UniProtKB-KW"/>
</dbReference>
<comment type="caution">
    <text evidence="4">The sequence shown here is derived from an EMBL/GenBank/DDBJ whole genome shotgun (WGS) entry which is preliminary data.</text>
</comment>
<dbReference type="Proteomes" id="UP000241421">
    <property type="component" value="Unassembled WGS sequence"/>
</dbReference>
<feature type="chain" id="PRO_5015681570" evidence="1">
    <location>
        <begin position="23"/>
        <end position="560"/>
    </location>
</feature>
<dbReference type="RefSeq" id="WP_106755670.1">
    <property type="nucleotide sequence ID" value="NZ_PXWF02000019.1"/>
</dbReference>
<reference evidence="4 5" key="1">
    <citation type="submission" date="2018-04" db="EMBL/GenBank/DDBJ databases">
        <title>Massilia violaceinigra sp. nov., a novel purple-pigmented bacterium isolated from Tianshan glacier, Xinjiang, China.</title>
        <authorList>
            <person name="Wang H."/>
        </authorList>
    </citation>
    <scope>NUCLEOTIDE SEQUENCE [LARGE SCALE GENOMIC DNA]</scope>
    <source>
        <strain evidence="4 5">B448-2</strain>
    </source>
</reference>
<feature type="signal peptide" evidence="1">
    <location>
        <begin position="1"/>
        <end position="22"/>
    </location>
</feature>
<feature type="domain" description="Beta-lactamase-related" evidence="2">
    <location>
        <begin position="48"/>
        <end position="351"/>
    </location>
</feature>
<evidence type="ECO:0000259" key="2">
    <source>
        <dbReference type="Pfam" id="PF00144"/>
    </source>
</evidence>
<dbReference type="Pfam" id="PF11954">
    <property type="entry name" value="DUF3471"/>
    <property type="match status" value="2"/>
</dbReference>
<accession>A0A2U2I718</accession>
<dbReference type="Pfam" id="PF00144">
    <property type="entry name" value="Beta-lactamase"/>
    <property type="match status" value="1"/>
</dbReference>
<keyword evidence="1" id="KW-0732">Signal</keyword>
<dbReference type="PANTHER" id="PTHR46825:SF9">
    <property type="entry name" value="BETA-LACTAMASE-RELATED DOMAIN-CONTAINING PROTEIN"/>
    <property type="match status" value="1"/>
</dbReference>
<organism evidence="4 5">
    <name type="scientific">Massilia glaciei</name>
    <dbReference type="NCBI Taxonomy" id="1524097"/>
    <lineage>
        <taxon>Bacteria</taxon>
        <taxon>Pseudomonadati</taxon>
        <taxon>Pseudomonadota</taxon>
        <taxon>Betaproteobacteria</taxon>
        <taxon>Burkholderiales</taxon>
        <taxon>Oxalobacteraceae</taxon>
        <taxon>Telluria group</taxon>
        <taxon>Massilia</taxon>
    </lineage>
</organism>
<dbReference type="OrthoDB" id="9799367at2"/>
<dbReference type="EMBL" id="PXWF02000019">
    <property type="protein sequence ID" value="PWF55558.1"/>
    <property type="molecule type" value="Genomic_DNA"/>
</dbReference>
<gene>
    <name evidence="4" type="ORF">C7C56_001165</name>
</gene>
<dbReference type="InterPro" id="IPR012338">
    <property type="entry name" value="Beta-lactam/transpept-like"/>
</dbReference>
<evidence type="ECO:0000313" key="5">
    <source>
        <dbReference type="Proteomes" id="UP000241421"/>
    </source>
</evidence>
<name>A0A2U2I718_9BURK</name>
<dbReference type="SUPFAM" id="SSF56601">
    <property type="entry name" value="beta-lactamase/transpeptidase-like"/>
    <property type="match status" value="1"/>
</dbReference>
<keyword evidence="4" id="KW-0378">Hydrolase</keyword>
<dbReference type="InterPro" id="IPR001466">
    <property type="entry name" value="Beta-lactam-related"/>
</dbReference>
<proteinExistence type="predicted"/>
<dbReference type="InterPro" id="IPR050491">
    <property type="entry name" value="AmpC-like"/>
</dbReference>
<dbReference type="InterPro" id="IPR021860">
    <property type="entry name" value="Peptidase_S12_Pab87-rel_C"/>
</dbReference>
<dbReference type="PANTHER" id="PTHR46825">
    <property type="entry name" value="D-ALANYL-D-ALANINE-CARBOXYPEPTIDASE/ENDOPEPTIDASE AMPH"/>
    <property type="match status" value="1"/>
</dbReference>
<protein>
    <submittedName>
        <fullName evidence="4">Serine hydrolase</fullName>
    </submittedName>
</protein>
<dbReference type="Gene3D" id="3.40.710.10">
    <property type="entry name" value="DD-peptidase/beta-lactamase superfamily"/>
    <property type="match status" value="1"/>
</dbReference>
<feature type="domain" description="Peptidase S12 Pab87-related C-terminal" evidence="3">
    <location>
        <begin position="373"/>
        <end position="451"/>
    </location>
</feature>
<dbReference type="AlphaFoldDB" id="A0A2U2I718"/>
<keyword evidence="5" id="KW-1185">Reference proteome</keyword>
<evidence type="ECO:0000259" key="3">
    <source>
        <dbReference type="Pfam" id="PF11954"/>
    </source>
</evidence>
<feature type="domain" description="Peptidase S12 Pab87-related C-terminal" evidence="3">
    <location>
        <begin position="470"/>
        <end position="547"/>
    </location>
</feature>
<sequence length="560" mass="60087">MLKLSSLCIAAVLALQAPCSVAQEAPMSAAAEQALAAQIDASISRHYKADAPGATVIVTRDGKTVFHKAYGMASVAKKQAMTPDMTLRIGSITKQFTAVAILMLVEEGKLALSDDITKFLPDYPTKGKKITVEQLLTHTSGIVSYTGKMDFAANNTKDLTVQQMIDTFKNDPLTFEPGTNFAYNNSGYFLLGAVIEKVSGMPYAKFLEKRIFVPLGMNDTAYEGYERSAATKAEGHSKKEAAYTPSAPLSMSLPYAAGSLVSNVDDLARWEAAITGGKLINAASLAKAFTPFKLSDGSARDYGYGWQIGKLQGNQTIGHGGGINGFVSYALRIPQSKVFVAVLSNADSGIAAPEMVAQKAGAIAMGKAFPEYKAIKLNAKALDAFAGVYAIDDKSKRMIWRENDQLVMQRTGRGITPLLAHSANGFFLEDSLVHMEFVRDASGAVTKVTVHQNGAADDNVRTAEALPVRTAVKVAHAVLDTYVGRYELAPGFIMTITRNGDRFGAQATGQPGFELHALSDTLFFPKEVDAKVRFEKNAEGKISQLVLLQGGREMPGKRLP</sequence>
<evidence type="ECO:0000256" key="1">
    <source>
        <dbReference type="SAM" id="SignalP"/>
    </source>
</evidence>